<keyword evidence="7 15" id="KW-0418">Kinase</keyword>
<sequence length="574" mass="65331">MTFKLFLICFIFVFATVSLVSQLAYRYIQNETRSNNQYFVQQILSKVDQYLTVTFSSFQTILFSIDSAYTPGQDTIESLKTEMQKLLELNSATLKNVYIIREDMSIVGGSLITVAFDEPNEERRPLYDQAMNSKLSTAISRPYRSSSSGWTVTMTKYLHGSNPPAAIAVDLDLNAVEQTILKIMRDDLITLTLIDPEGFVVAGQNSELGMKPDPDHRMVFGSMSSREVAQINENTIHLTSDTGKPFTLLKLPTSRFNWSIISVNNEARIQQSLQKLEHYYLLLLGIGLLISGIVASIIARYIRKPLQYLINKMKLIRQGHLDVKVQWKRRDEFGLLAHTFDLMIKQIVGLLDHLNVSNESKRKLEIQVLQSQINPHFLYNTLGSVCNVVGLQQYDKVDPMIRALINILEYGIADASEWVTLDEELQNVRDYVLIQNIRYNRIFDVQVEVEEGLRAFPVFRLLLQPIVENSLFHGYRGGRVEGPITIKAYLQDNRVVVEVRDEGEGMSPETADNLLQAEKPGRPNERGRVRIGLRNIHQRIRLYYGEAYGLTILSEPGRGTCIRAVFPKGERGEA</sequence>
<evidence type="ECO:0000256" key="2">
    <source>
        <dbReference type="ARBA" id="ARBA00022475"/>
    </source>
</evidence>
<keyword evidence="3" id="KW-0597">Phosphoprotein</keyword>
<dbReference type="PROSITE" id="PS50885">
    <property type="entry name" value="HAMP"/>
    <property type="match status" value="1"/>
</dbReference>
<evidence type="ECO:0000256" key="7">
    <source>
        <dbReference type="ARBA" id="ARBA00022777"/>
    </source>
</evidence>
<dbReference type="SUPFAM" id="SSF55874">
    <property type="entry name" value="ATPase domain of HSP90 chaperone/DNA topoisomerase II/histidine kinase"/>
    <property type="match status" value="1"/>
</dbReference>
<dbReference type="Pfam" id="PF02518">
    <property type="entry name" value="HATPase_c"/>
    <property type="match status" value="1"/>
</dbReference>
<protein>
    <submittedName>
        <fullName evidence="15">Histidine kinase</fullName>
    </submittedName>
</protein>
<dbReference type="InterPro" id="IPR050640">
    <property type="entry name" value="Bact_2-comp_sensor_kinase"/>
</dbReference>
<dbReference type="KEGG" id="paun:MJA45_13540"/>
<evidence type="ECO:0000256" key="6">
    <source>
        <dbReference type="ARBA" id="ARBA00022741"/>
    </source>
</evidence>
<feature type="region of interest" description="Disordered" evidence="12">
    <location>
        <begin position="502"/>
        <end position="526"/>
    </location>
</feature>
<dbReference type="CDD" id="cd06225">
    <property type="entry name" value="HAMP"/>
    <property type="match status" value="1"/>
</dbReference>
<dbReference type="PANTHER" id="PTHR34220:SF11">
    <property type="entry name" value="SENSOR PROTEIN KINASE HPTS"/>
    <property type="match status" value="1"/>
</dbReference>
<evidence type="ECO:0000256" key="12">
    <source>
        <dbReference type="SAM" id="MobiDB-lite"/>
    </source>
</evidence>
<dbReference type="SUPFAM" id="SSF158472">
    <property type="entry name" value="HAMP domain-like"/>
    <property type="match status" value="1"/>
</dbReference>
<evidence type="ECO:0000256" key="10">
    <source>
        <dbReference type="ARBA" id="ARBA00023012"/>
    </source>
</evidence>
<feature type="domain" description="HAMP" evidence="14">
    <location>
        <begin position="300"/>
        <end position="352"/>
    </location>
</feature>
<keyword evidence="16" id="KW-1185">Reference proteome</keyword>
<evidence type="ECO:0000313" key="16">
    <source>
        <dbReference type="Proteomes" id="UP001305702"/>
    </source>
</evidence>
<keyword evidence="5 13" id="KW-0812">Transmembrane</keyword>
<dbReference type="PANTHER" id="PTHR34220">
    <property type="entry name" value="SENSOR HISTIDINE KINASE YPDA"/>
    <property type="match status" value="1"/>
</dbReference>
<evidence type="ECO:0000256" key="1">
    <source>
        <dbReference type="ARBA" id="ARBA00004651"/>
    </source>
</evidence>
<keyword evidence="4" id="KW-0808">Transferase</keyword>
<evidence type="ECO:0000259" key="14">
    <source>
        <dbReference type="PROSITE" id="PS50885"/>
    </source>
</evidence>
<dbReference type="Gene3D" id="1.10.8.500">
    <property type="entry name" value="HAMP domain in histidine kinase"/>
    <property type="match status" value="1"/>
</dbReference>
<keyword evidence="6" id="KW-0547">Nucleotide-binding</keyword>
<comment type="subcellular location">
    <subcellularLocation>
        <location evidence="1">Cell membrane</location>
        <topology evidence="1">Multi-pass membrane protein</topology>
    </subcellularLocation>
</comment>
<evidence type="ECO:0000313" key="15">
    <source>
        <dbReference type="EMBL" id="WNQ13995.1"/>
    </source>
</evidence>
<proteinExistence type="predicted"/>
<dbReference type="AlphaFoldDB" id="A0AA96LIP7"/>
<dbReference type="Proteomes" id="UP001305702">
    <property type="component" value="Chromosome"/>
</dbReference>
<dbReference type="SMART" id="SM00387">
    <property type="entry name" value="HATPase_c"/>
    <property type="match status" value="1"/>
</dbReference>
<keyword evidence="8" id="KW-0067">ATP-binding</keyword>
<dbReference type="InterPro" id="IPR003594">
    <property type="entry name" value="HATPase_dom"/>
</dbReference>
<evidence type="ECO:0000256" key="5">
    <source>
        <dbReference type="ARBA" id="ARBA00022692"/>
    </source>
</evidence>
<accession>A0AA96LIP7</accession>
<dbReference type="GO" id="GO:0000155">
    <property type="term" value="F:phosphorelay sensor kinase activity"/>
    <property type="evidence" value="ECO:0007669"/>
    <property type="project" value="InterPro"/>
</dbReference>
<dbReference type="GO" id="GO:0005886">
    <property type="term" value="C:plasma membrane"/>
    <property type="evidence" value="ECO:0007669"/>
    <property type="project" value="UniProtKB-SubCell"/>
</dbReference>
<dbReference type="InterPro" id="IPR003660">
    <property type="entry name" value="HAMP_dom"/>
</dbReference>
<evidence type="ECO:0000256" key="3">
    <source>
        <dbReference type="ARBA" id="ARBA00022553"/>
    </source>
</evidence>
<dbReference type="GO" id="GO:0005524">
    <property type="term" value="F:ATP binding"/>
    <property type="evidence" value="ECO:0007669"/>
    <property type="project" value="UniProtKB-KW"/>
</dbReference>
<organism evidence="15 16">
    <name type="scientific">Paenibacillus aurantius</name>
    <dbReference type="NCBI Taxonomy" id="2918900"/>
    <lineage>
        <taxon>Bacteria</taxon>
        <taxon>Bacillati</taxon>
        <taxon>Bacillota</taxon>
        <taxon>Bacilli</taxon>
        <taxon>Bacillales</taxon>
        <taxon>Paenibacillaceae</taxon>
        <taxon>Paenibacillus</taxon>
    </lineage>
</organism>
<dbReference type="InterPro" id="IPR010559">
    <property type="entry name" value="Sig_transdc_His_kin_internal"/>
</dbReference>
<evidence type="ECO:0000256" key="8">
    <source>
        <dbReference type="ARBA" id="ARBA00022840"/>
    </source>
</evidence>
<feature type="transmembrane region" description="Helical" evidence="13">
    <location>
        <begin position="279"/>
        <end position="302"/>
    </location>
</feature>
<evidence type="ECO:0000256" key="11">
    <source>
        <dbReference type="ARBA" id="ARBA00023136"/>
    </source>
</evidence>
<dbReference type="SMART" id="SM00304">
    <property type="entry name" value="HAMP"/>
    <property type="match status" value="1"/>
</dbReference>
<dbReference type="Pfam" id="PF00672">
    <property type="entry name" value="HAMP"/>
    <property type="match status" value="1"/>
</dbReference>
<dbReference type="RefSeq" id="WP_315607776.1">
    <property type="nucleotide sequence ID" value="NZ_CP130318.1"/>
</dbReference>
<reference evidence="15 16" key="1">
    <citation type="submission" date="2022-02" db="EMBL/GenBank/DDBJ databases">
        <title>Paenibacillus sp. MBLB1776 Whole Genome Shotgun Sequencing.</title>
        <authorList>
            <person name="Hwang C.Y."/>
            <person name="Cho E.-S."/>
            <person name="Seo M.-J."/>
        </authorList>
    </citation>
    <scope>NUCLEOTIDE SEQUENCE [LARGE SCALE GENOMIC DNA]</scope>
    <source>
        <strain evidence="15 16">MBLB1776</strain>
    </source>
</reference>
<keyword evidence="10" id="KW-0902">Two-component regulatory system</keyword>
<evidence type="ECO:0000256" key="9">
    <source>
        <dbReference type="ARBA" id="ARBA00022989"/>
    </source>
</evidence>
<dbReference type="Gene3D" id="3.30.450.20">
    <property type="entry name" value="PAS domain"/>
    <property type="match status" value="2"/>
</dbReference>
<name>A0AA96LIP7_9BACL</name>
<dbReference type="Pfam" id="PF06580">
    <property type="entry name" value="His_kinase"/>
    <property type="match status" value="1"/>
</dbReference>
<evidence type="ECO:0000256" key="4">
    <source>
        <dbReference type="ARBA" id="ARBA00022679"/>
    </source>
</evidence>
<keyword evidence="9 13" id="KW-1133">Transmembrane helix</keyword>
<evidence type="ECO:0000256" key="13">
    <source>
        <dbReference type="SAM" id="Phobius"/>
    </source>
</evidence>
<dbReference type="Gene3D" id="3.30.565.10">
    <property type="entry name" value="Histidine kinase-like ATPase, C-terminal domain"/>
    <property type="match status" value="1"/>
</dbReference>
<gene>
    <name evidence="15" type="ORF">MJA45_13540</name>
</gene>
<dbReference type="CDD" id="cd18773">
    <property type="entry name" value="PDC1_HK_sensor"/>
    <property type="match status" value="1"/>
</dbReference>
<dbReference type="EMBL" id="CP130318">
    <property type="protein sequence ID" value="WNQ13995.1"/>
    <property type="molecule type" value="Genomic_DNA"/>
</dbReference>
<keyword evidence="2" id="KW-1003">Cell membrane</keyword>
<keyword evidence="11 13" id="KW-0472">Membrane</keyword>
<dbReference type="InterPro" id="IPR036890">
    <property type="entry name" value="HATPase_C_sf"/>
</dbReference>